<name>A0A3P8GK31_9TREM</name>
<evidence type="ECO:0000313" key="2">
    <source>
        <dbReference type="Proteomes" id="UP000269396"/>
    </source>
</evidence>
<keyword evidence="2" id="KW-1185">Reference proteome</keyword>
<organism evidence="1 2">
    <name type="scientific">Schistosoma mattheei</name>
    <dbReference type="NCBI Taxonomy" id="31246"/>
    <lineage>
        <taxon>Eukaryota</taxon>
        <taxon>Metazoa</taxon>
        <taxon>Spiralia</taxon>
        <taxon>Lophotrochozoa</taxon>
        <taxon>Platyhelminthes</taxon>
        <taxon>Trematoda</taxon>
        <taxon>Digenea</taxon>
        <taxon>Strigeidida</taxon>
        <taxon>Schistosomatoidea</taxon>
        <taxon>Schistosomatidae</taxon>
        <taxon>Schistosoma</taxon>
    </lineage>
</organism>
<dbReference type="EMBL" id="UZAL01057051">
    <property type="protein sequence ID" value="VDP89362.1"/>
    <property type="molecule type" value="Genomic_DNA"/>
</dbReference>
<reference evidence="1 2" key="1">
    <citation type="submission" date="2018-11" db="EMBL/GenBank/DDBJ databases">
        <authorList>
            <consortium name="Pathogen Informatics"/>
        </authorList>
    </citation>
    <scope>NUCLEOTIDE SEQUENCE [LARGE SCALE GENOMIC DNA]</scope>
    <source>
        <strain>Denwood</strain>
        <strain evidence="2">Zambia</strain>
    </source>
</reference>
<dbReference type="AlphaFoldDB" id="A0A3P8GK31"/>
<dbReference type="Proteomes" id="UP000269396">
    <property type="component" value="Unassembled WGS sequence"/>
</dbReference>
<protein>
    <submittedName>
        <fullName evidence="1">Uncharacterized protein</fullName>
    </submittedName>
</protein>
<gene>
    <name evidence="1" type="ORF">SMTD_LOCUS22969</name>
</gene>
<sequence>MFIKRTPDGNTFVGHKDLKEELWVIMNFFIVNDIE</sequence>
<evidence type="ECO:0000313" key="1">
    <source>
        <dbReference type="EMBL" id="VDP89362.1"/>
    </source>
</evidence>
<accession>A0A3P8GK31</accession>
<proteinExistence type="predicted"/>